<evidence type="ECO:0000313" key="2">
    <source>
        <dbReference type="EMBL" id="GGJ30205.1"/>
    </source>
</evidence>
<evidence type="ECO:0000313" key="3">
    <source>
        <dbReference type="Proteomes" id="UP000661507"/>
    </source>
</evidence>
<dbReference type="RefSeq" id="WP_188970420.1">
    <property type="nucleotide sequence ID" value="NZ_BMKW01000011.1"/>
</dbReference>
<sequence length="361" mass="39106">MRLSRRATLLGAAGALLAARRLPAAAPMGAIRWDAWQVPGSPTTRAVERSLSPPEYHHRLPFFAALNPDSSARIDGGSQAVMDREIALARAGGLGFFAFLAYPRGSAMGRGLELFLASSERRGLRFCLICELRNWGSAAQPAALIAEHAMLLRHPDQLRLADGRPVYFLGFLSQRLVEERWGGPVGLAAAVDRFRQQARRSEAGDPFLVLMVRPELAELARQIGADALSSYSIADGAARGEPYRALSALAEARWEALAATGLKVVPTAMAGWDRRPRVANPVPWEGAQRPGAGMDRYYRDGTAGEIAAHAARARAWATQHPASAGFGLIYAWNENDEGGWLVPTLPFDDSRLRALRQALGP</sequence>
<accession>A0A917KU99</accession>
<name>A0A917KU99_9PROT</name>
<reference evidence="2" key="2">
    <citation type="submission" date="2020-09" db="EMBL/GenBank/DDBJ databases">
        <authorList>
            <person name="Sun Q."/>
            <person name="Zhou Y."/>
        </authorList>
    </citation>
    <scope>NUCLEOTIDE SEQUENCE</scope>
    <source>
        <strain evidence="2">CGMCC 1.3617</strain>
    </source>
</reference>
<keyword evidence="3" id="KW-1185">Reference proteome</keyword>
<comment type="caution">
    <text evidence="2">The sequence shown here is derived from an EMBL/GenBank/DDBJ whole genome shotgun (WGS) entry which is preliminary data.</text>
</comment>
<feature type="signal peptide" evidence="1">
    <location>
        <begin position="1"/>
        <end position="18"/>
    </location>
</feature>
<dbReference type="Gene3D" id="3.20.20.80">
    <property type="entry name" value="Glycosidases"/>
    <property type="match status" value="1"/>
</dbReference>
<organism evidence="2 3">
    <name type="scientific">Neoroseomonas lacus</name>
    <dbReference type="NCBI Taxonomy" id="287609"/>
    <lineage>
        <taxon>Bacteria</taxon>
        <taxon>Pseudomonadati</taxon>
        <taxon>Pseudomonadota</taxon>
        <taxon>Alphaproteobacteria</taxon>
        <taxon>Acetobacterales</taxon>
        <taxon>Acetobacteraceae</taxon>
        <taxon>Neoroseomonas</taxon>
    </lineage>
</organism>
<dbReference type="EMBL" id="BMKW01000011">
    <property type="protein sequence ID" value="GGJ30205.1"/>
    <property type="molecule type" value="Genomic_DNA"/>
</dbReference>
<keyword evidence="1" id="KW-0732">Signal</keyword>
<evidence type="ECO:0000256" key="1">
    <source>
        <dbReference type="SAM" id="SignalP"/>
    </source>
</evidence>
<dbReference type="Proteomes" id="UP000661507">
    <property type="component" value="Unassembled WGS sequence"/>
</dbReference>
<protein>
    <submittedName>
        <fullName evidence="2">Uncharacterized protein</fullName>
    </submittedName>
</protein>
<reference evidence="2" key="1">
    <citation type="journal article" date="2014" name="Int. J. Syst. Evol. Microbiol.">
        <title>Complete genome sequence of Corynebacterium casei LMG S-19264T (=DSM 44701T), isolated from a smear-ripened cheese.</title>
        <authorList>
            <consortium name="US DOE Joint Genome Institute (JGI-PGF)"/>
            <person name="Walter F."/>
            <person name="Albersmeier A."/>
            <person name="Kalinowski J."/>
            <person name="Ruckert C."/>
        </authorList>
    </citation>
    <scope>NUCLEOTIDE SEQUENCE</scope>
    <source>
        <strain evidence="2">CGMCC 1.3617</strain>
    </source>
</reference>
<dbReference type="AlphaFoldDB" id="A0A917KU99"/>
<gene>
    <name evidence="2" type="ORF">GCM10011320_42140</name>
</gene>
<feature type="chain" id="PRO_5036919445" evidence="1">
    <location>
        <begin position="19"/>
        <end position="361"/>
    </location>
</feature>
<proteinExistence type="predicted"/>